<evidence type="ECO:0000313" key="5">
    <source>
        <dbReference type="Proteomes" id="UP001275084"/>
    </source>
</evidence>
<keyword evidence="3" id="KW-0119">Carbohydrate metabolism</keyword>
<proteinExistence type="inferred from homology"/>
<sequence length="415" mass="44875">MKASQSLLVLIVGNVAGLPHPGQREPTCQHVSLNVSTNVWKTYSLYPNPVYKAQVLSAAQTIQDPILKKKAFKVAEVGSFLWMCVTWPPSSLRNLYGSSLNSPSRPRNNATAISTIDAFVADVPCDRVIGIVLQGLDTGYCSAPRFRTVEAETYRKEFINPLATLLTSHPSTAFALILEPETLPIMVLNSDLSTCKPLATSYRTNVAYALQTLNLPNVVIYLDAGHGGNLGWESNLAPAASELAAVYSAAGRPSQLRGFAVNIGGWNAWDLSPGEFDTTREAPRNRAQNEMRFVALLGRLLGENGTPNHAVMDTSRNGVPGLRYEWGDWCNVDGAGFGRFPSAEGTGLELADAFIWAKGGGVSDGTSDASAVSYDAFCGKLGAFKPSPEKGEWNQAYFEMLLENAHPYIRVDTIP</sequence>
<dbReference type="InterPro" id="IPR016288">
    <property type="entry name" value="Beta_cellobiohydrolase"/>
</dbReference>
<dbReference type="Gene3D" id="3.20.20.40">
    <property type="entry name" value="1, 4-beta cellobiohydrolase"/>
    <property type="match status" value="1"/>
</dbReference>
<feature type="binding site" evidence="2">
    <location>
        <position position="329"/>
    </location>
    <ligand>
        <name>substrate</name>
    </ligand>
</feature>
<keyword evidence="5" id="KW-1185">Reference proteome</keyword>
<keyword evidence="3" id="KW-0378">Hydrolase</keyword>
<keyword evidence="3" id="KW-0326">Glycosidase</keyword>
<dbReference type="GO" id="GO:0004553">
    <property type="term" value="F:hydrolase activity, hydrolyzing O-glycosyl compounds"/>
    <property type="evidence" value="ECO:0007669"/>
    <property type="project" value="InterPro"/>
</dbReference>
<keyword evidence="3" id="KW-0732">Signal</keyword>
<feature type="chain" id="PRO_5042316006" description="Glucanase" evidence="3">
    <location>
        <begin position="18"/>
        <end position="415"/>
    </location>
</feature>
<feature type="binding site" evidence="2">
    <location>
        <position position="358"/>
    </location>
    <ligand>
        <name>substrate</name>
    </ligand>
</feature>
<keyword evidence="3" id="KW-0624">Polysaccharide degradation</keyword>
<protein>
    <recommendedName>
        <fullName evidence="3">Glucanase</fullName>
        <ecNumber evidence="3">3.2.1.-</ecNumber>
    </recommendedName>
</protein>
<dbReference type="SUPFAM" id="SSF51989">
    <property type="entry name" value="Glycosyl hydrolases family 6, cellulases"/>
    <property type="match status" value="1"/>
</dbReference>
<dbReference type="PRINTS" id="PR00733">
    <property type="entry name" value="GLHYDRLASE6"/>
</dbReference>
<accession>A0AAJ0HCR9</accession>
<dbReference type="AlphaFoldDB" id="A0AAJ0HCR9"/>
<comment type="caution">
    <text evidence="4">The sequence shown here is derived from an EMBL/GenBank/DDBJ whole genome shotgun (WGS) entry which is preliminary data.</text>
</comment>
<dbReference type="EMBL" id="JAUIQD010000006">
    <property type="protein sequence ID" value="KAK3347212.1"/>
    <property type="molecule type" value="Genomic_DNA"/>
</dbReference>
<dbReference type="PANTHER" id="PTHR34876:SF2">
    <property type="entry name" value="GLUCANASE"/>
    <property type="match status" value="1"/>
</dbReference>
<evidence type="ECO:0000313" key="4">
    <source>
        <dbReference type="EMBL" id="KAK3347212.1"/>
    </source>
</evidence>
<organism evidence="4 5">
    <name type="scientific">Lasiosphaeria hispida</name>
    <dbReference type="NCBI Taxonomy" id="260671"/>
    <lineage>
        <taxon>Eukaryota</taxon>
        <taxon>Fungi</taxon>
        <taxon>Dikarya</taxon>
        <taxon>Ascomycota</taxon>
        <taxon>Pezizomycotina</taxon>
        <taxon>Sordariomycetes</taxon>
        <taxon>Sordariomycetidae</taxon>
        <taxon>Sordariales</taxon>
        <taxon>Lasiosphaeriaceae</taxon>
        <taxon>Lasiosphaeria</taxon>
    </lineage>
</organism>
<feature type="binding site" evidence="2">
    <location>
        <position position="226"/>
    </location>
    <ligand>
        <name>substrate</name>
    </ligand>
</feature>
<evidence type="ECO:0000256" key="2">
    <source>
        <dbReference type="PIRSR" id="PIRSR001100-2"/>
    </source>
</evidence>
<feature type="active site" description="Proton acceptor" evidence="1">
    <location>
        <position position="364"/>
    </location>
</feature>
<dbReference type="GO" id="GO:0030245">
    <property type="term" value="P:cellulose catabolic process"/>
    <property type="evidence" value="ECO:0007669"/>
    <property type="project" value="UniProtKB-KW"/>
</dbReference>
<gene>
    <name evidence="4" type="ORF">B0T25DRAFT_572289</name>
</gene>
<reference evidence="4" key="2">
    <citation type="submission" date="2023-06" db="EMBL/GenBank/DDBJ databases">
        <authorList>
            <consortium name="Lawrence Berkeley National Laboratory"/>
            <person name="Haridas S."/>
            <person name="Hensen N."/>
            <person name="Bonometti L."/>
            <person name="Westerberg I."/>
            <person name="Brannstrom I.O."/>
            <person name="Guillou S."/>
            <person name="Cros-Aarteil S."/>
            <person name="Calhoun S."/>
            <person name="Kuo A."/>
            <person name="Mondo S."/>
            <person name="Pangilinan J."/>
            <person name="Riley R."/>
            <person name="Labutti K."/>
            <person name="Andreopoulos B."/>
            <person name="Lipzen A."/>
            <person name="Chen C."/>
            <person name="Yanf M."/>
            <person name="Daum C."/>
            <person name="Ng V."/>
            <person name="Clum A."/>
            <person name="Steindorff A."/>
            <person name="Ohm R."/>
            <person name="Martin F."/>
            <person name="Silar P."/>
            <person name="Natvig D."/>
            <person name="Lalanne C."/>
            <person name="Gautier V."/>
            <person name="Ament-Velasquez S.L."/>
            <person name="Kruys A."/>
            <person name="Hutchinson M.I."/>
            <person name="Powell A.J."/>
            <person name="Barry K."/>
            <person name="Miller A.N."/>
            <person name="Grigoriev I.V."/>
            <person name="Debuchy R."/>
            <person name="Gladieux P."/>
            <person name="Thoren M.H."/>
            <person name="Johannesson H."/>
        </authorList>
    </citation>
    <scope>NUCLEOTIDE SEQUENCE</scope>
    <source>
        <strain evidence="4">CBS 955.72</strain>
    </source>
</reference>
<evidence type="ECO:0000256" key="1">
    <source>
        <dbReference type="PIRSR" id="PIRSR001100-1"/>
    </source>
</evidence>
<reference evidence="4" key="1">
    <citation type="journal article" date="2023" name="Mol. Phylogenet. Evol.">
        <title>Genome-scale phylogeny and comparative genomics of the fungal order Sordariales.</title>
        <authorList>
            <person name="Hensen N."/>
            <person name="Bonometti L."/>
            <person name="Westerberg I."/>
            <person name="Brannstrom I.O."/>
            <person name="Guillou S."/>
            <person name="Cros-Aarteil S."/>
            <person name="Calhoun S."/>
            <person name="Haridas S."/>
            <person name="Kuo A."/>
            <person name="Mondo S."/>
            <person name="Pangilinan J."/>
            <person name="Riley R."/>
            <person name="LaButti K."/>
            <person name="Andreopoulos B."/>
            <person name="Lipzen A."/>
            <person name="Chen C."/>
            <person name="Yan M."/>
            <person name="Daum C."/>
            <person name="Ng V."/>
            <person name="Clum A."/>
            <person name="Steindorff A."/>
            <person name="Ohm R.A."/>
            <person name="Martin F."/>
            <person name="Silar P."/>
            <person name="Natvig D.O."/>
            <person name="Lalanne C."/>
            <person name="Gautier V."/>
            <person name="Ament-Velasquez S.L."/>
            <person name="Kruys A."/>
            <person name="Hutchinson M.I."/>
            <person name="Powell A.J."/>
            <person name="Barry K."/>
            <person name="Miller A.N."/>
            <person name="Grigoriev I.V."/>
            <person name="Debuchy R."/>
            <person name="Gladieux P."/>
            <person name="Hiltunen Thoren M."/>
            <person name="Johannesson H."/>
        </authorList>
    </citation>
    <scope>NUCLEOTIDE SEQUENCE</scope>
    <source>
        <strain evidence="4">CBS 955.72</strain>
    </source>
</reference>
<dbReference type="Pfam" id="PF01341">
    <property type="entry name" value="Glyco_hydro_6"/>
    <property type="match status" value="1"/>
</dbReference>
<keyword evidence="3" id="KW-0136">Cellulose degradation</keyword>
<dbReference type="PANTHER" id="PTHR34876">
    <property type="match status" value="1"/>
</dbReference>
<evidence type="ECO:0000256" key="3">
    <source>
        <dbReference type="RuleBase" id="RU361186"/>
    </source>
</evidence>
<dbReference type="Proteomes" id="UP001275084">
    <property type="component" value="Unassembled WGS sequence"/>
</dbReference>
<dbReference type="EC" id="3.2.1.-" evidence="3"/>
<dbReference type="PIRSF" id="PIRSF001100">
    <property type="entry name" value="Beta_cellobiohydrolase"/>
    <property type="match status" value="1"/>
</dbReference>
<comment type="similarity">
    <text evidence="3">Belongs to the glycosyl hydrolase family 6.</text>
</comment>
<dbReference type="InterPro" id="IPR036434">
    <property type="entry name" value="Beta_cellobiohydrolase_sf"/>
</dbReference>
<name>A0AAJ0HCR9_9PEZI</name>
<feature type="signal peptide" evidence="3">
    <location>
        <begin position="1"/>
        <end position="17"/>
    </location>
</feature>